<comment type="caution">
    <text evidence="6">The sequence shown here is derived from an EMBL/GenBank/DDBJ whole genome shotgun (WGS) entry which is preliminary data.</text>
</comment>
<evidence type="ECO:0000256" key="1">
    <source>
        <dbReference type="ARBA" id="ARBA00004196"/>
    </source>
</evidence>
<evidence type="ECO:0000313" key="6">
    <source>
        <dbReference type="EMBL" id="RCX16833.1"/>
    </source>
</evidence>
<dbReference type="Pfam" id="PF13407">
    <property type="entry name" value="Peripla_BP_4"/>
    <property type="match status" value="1"/>
</dbReference>
<dbReference type="OrthoDB" id="9814427at2"/>
<dbReference type="InterPro" id="IPR025997">
    <property type="entry name" value="SBP_2_dom"/>
</dbReference>
<dbReference type="GO" id="GO:0030313">
    <property type="term" value="C:cell envelope"/>
    <property type="evidence" value="ECO:0007669"/>
    <property type="project" value="UniProtKB-SubCell"/>
</dbReference>
<dbReference type="EMBL" id="QPJT01000009">
    <property type="protein sequence ID" value="RCX16833.1"/>
    <property type="molecule type" value="Genomic_DNA"/>
</dbReference>
<dbReference type="PANTHER" id="PTHR46847:SF3">
    <property type="entry name" value="GALACTOFURANOSE-BINDING PROTEIN YTFQ"/>
    <property type="match status" value="1"/>
</dbReference>
<keyword evidence="3 4" id="KW-0732">Signal</keyword>
<evidence type="ECO:0000313" key="7">
    <source>
        <dbReference type="Proteomes" id="UP000253034"/>
    </source>
</evidence>
<organism evidence="6 7">
    <name type="scientific">Anaerobacterium chartisolvens</name>
    <dbReference type="NCBI Taxonomy" id="1297424"/>
    <lineage>
        <taxon>Bacteria</taxon>
        <taxon>Bacillati</taxon>
        <taxon>Bacillota</taxon>
        <taxon>Clostridia</taxon>
        <taxon>Eubacteriales</taxon>
        <taxon>Oscillospiraceae</taxon>
        <taxon>Anaerobacterium</taxon>
    </lineage>
</organism>
<sequence>MRKITRSFLAAILISLLFSAVACSRDKEPDAAQDTEKIQKKIVLGFSQVGAESNWRTANSESIKTAARDEGIELLFLSAQQKPENQIKDVRSLIAQQVDVIAFSPIVEYGWGTVLKEAKLAGIPVIIMDRGIDEQDKSLYVTHIGSDFAEQGRKAGRWLLEKVGDSNERVNVVEIQGTFGSTPTNGRREGFIEIIKQNPNIFVTNSKAGDFMRSKGKEVMEEFLNDKGSEIDVVYAHNDDMALGAIEAIEEYGLRPGKDIKIISIDAVKAAFDAMKAGKLNCTVECNPLQGPELMKAVKDLMAGKQLPKRIVINEGIFREETAEADFINRNY</sequence>
<comment type="subcellular location">
    <subcellularLocation>
        <location evidence="1">Cell envelope</location>
    </subcellularLocation>
</comment>
<gene>
    <name evidence="6" type="ORF">DFR58_10960</name>
</gene>
<protein>
    <submittedName>
        <fullName evidence="6">Monosaccharide ABC transporter substrate-binding protein (CUT2 family)</fullName>
    </submittedName>
</protein>
<keyword evidence="7" id="KW-1185">Reference proteome</keyword>
<evidence type="ECO:0000256" key="2">
    <source>
        <dbReference type="ARBA" id="ARBA00007639"/>
    </source>
</evidence>
<reference evidence="6 7" key="1">
    <citation type="submission" date="2018-07" db="EMBL/GenBank/DDBJ databases">
        <title>Genomic Encyclopedia of Type Strains, Phase IV (KMG-IV): sequencing the most valuable type-strain genomes for metagenomic binning, comparative biology and taxonomic classification.</title>
        <authorList>
            <person name="Goeker M."/>
        </authorList>
    </citation>
    <scope>NUCLEOTIDE SEQUENCE [LARGE SCALE GENOMIC DNA]</scope>
    <source>
        <strain evidence="6 7">DSM 27016</strain>
    </source>
</reference>
<accession>A0A369B5R7</accession>
<dbReference type="PANTHER" id="PTHR46847">
    <property type="entry name" value="D-ALLOSE-BINDING PERIPLASMIC PROTEIN-RELATED"/>
    <property type="match status" value="1"/>
</dbReference>
<name>A0A369B5R7_9FIRM</name>
<evidence type="ECO:0000256" key="4">
    <source>
        <dbReference type="SAM" id="SignalP"/>
    </source>
</evidence>
<dbReference type="SUPFAM" id="SSF53822">
    <property type="entry name" value="Periplasmic binding protein-like I"/>
    <property type="match status" value="1"/>
</dbReference>
<evidence type="ECO:0000256" key="3">
    <source>
        <dbReference type="ARBA" id="ARBA00022729"/>
    </source>
</evidence>
<dbReference type="AlphaFoldDB" id="A0A369B5R7"/>
<dbReference type="Proteomes" id="UP000253034">
    <property type="component" value="Unassembled WGS sequence"/>
</dbReference>
<evidence type="ECO:0000259" key="5">
    <source>
        <dbReference type="Pfam" id="PF13407"/>
    </source>
</evidence>
<feature type="domain" description="Periplasmic binding protein" evidence="5">
    <location>
        <begin position="46"/>
        <end position="306"/>
    </location>
</feature>
<dbReference type="PROSITE" id="PS51257">
    <property type="entry name" value="PROKAR_LIPOPROTEIN"/>
    <property type="match status" value="1"/>
</dbReference>
<feature type="chain" id="PRO_5016711529" evidence="4">
    <location>
        <begin position="25"/>
        <end position="332"/>
    </location>
</feature>
<dbReference type="Gene3D" id="3.40.50.2300">
    <property type="match status" value="2"/>
</dbReference>
<comment type="similarity">
    <text evidence="2">Belongs to the bacterial solute-binding protein 2 family.</text>
</comment>
<dbReference type="CDD" id="cd06309">
    <property type="entry name" value="PBP1_galactofuranose_YtfQ-like"/>
    <property type="match status" value="1"/>
</dbReference>
<proteinExistence type="inferred from homology"/>
<dbReference type="InterPro" id="IPR028082">
    <property type="entry name" value="Peripla_BP_I"/>
</dbReference>
<dbReference type="GO" id="GO:0030246">
    <property type="term" value="F:carbohydrate binding"/>
    <property type="evidence" value="ECO:0007669"/>
    <property type="project" value="UniProtKB-ARBA"/>
</dbReference>
<feature type="signal peptide" evidence="4">
    <location>
        <begin position="1"/>
        <end position="24"/>
    </location>
</feature>
<dbReference type="RefSeq" id="WP_114297566.1">
    <property type="nucleotide sequence ID" value="NZ_QPJT01000009.1"/>
</dbReference>